<protein>
    <submittedName>
        <fullName evidence="2">Phosphatase</fullName>
    </submittedName>
</protein>
<dbReference type="InterPro" id="IPR003141">
    <property type="entry name" value="Pol/His_phosphatase_N"/>
</dbReference>
<reference evidence="2" key="2">
    <citation type="submission" date="2021-04" db="EMBL/GenBank/DDBJ databases">
        <authorList>
            <person name="Gilroy R."/>
        </authorList>
    </citation>
    <scope>NUCLEOTIDE SEQUENCE</scope>
    <source>
        <strain evidence="2">CHK183-5548</strain>
    </source>
</reference>
<feature type="domain" description="Polymerase/histidinol phosphatase N-terminal" evidence="1">
    <location>
        <begin position="5"/>
        <end position="79"/>
    </location>
</feature>
<dbReference type="PANTHER" id="PTHR36928">
    <property type="entry name" value="PHOSPHATASE YCDX-RELATED"/>
    <property type="match status" value="1"/>
</dbReference>
<dbReference type="SUPFAM" id="SSF89550">
    <property type="entry name" value="PHP domain-like"/>
    <property type="match status" value="1"/>
</dbReference>
<gene>
    <name evidence="2" type="ORF">IAA04_09780</name>
</gene>
<dbReference type="Proteomes" id="UP000823883">
    <property type="component" value="Unassembled WGS sequence"/>
</dbReference>
<dbReference type="EMBL" id="DWWL01000063">
    <property type="protein sequence ID" value="HJC48328.1"/>
    <property type="molecule type" value="Genomic_DNA"/>
</dbReference>
<proteinExistence type="predicted"/>
<dbReference type="Gene3D" id="3.20.20.140">
    <property type="entry name" value="Metal-dependent hydrolases"/>
    <property type="match status" value="1"/>
</dbReference>
<accession>A0A9D2T609</accession>
<dbReference type="PANTHER" id="PTHR36928:SF1">
    <property type="entry name" value="PHOSPHATASE YCDX-RELATED"/>
    <property type="match status" value="1"/>
</dbReference>
<dbReference type="AlphaFoldDB" id="A0A9D2T609"/>
<dbReference type="InterPro" id="IPR050243">
    <property type="entry name" value="PHP_phosphatase"/>
</dbReference>
<organism evidence="2 3">
    <name type="scientific">Candidatus Lachnoclostridium pullistercoris</name>
    <dbReference type="NCBI Taxonomy" id="2838632"/>
    <lineage>
        <taxon>Bacteria</taxon>
        <taxon>Bacillati</taxon>
        <taxon>Bacillota</taxon>
        <taxon>Clostridia</taxon>
        <taxon>Lachnospirales</taxon>
        <taxon>Lachnospiraceae</taxon>
    </lineage>
</organism>
<evidence type="ECO:0000259" key="1">
    <source>
        <dbReference type="SMART" id="SM00481"/>
    </source>
</evidence>
<reference evidence="2" key="1">
    <citation type="journal article" date="2021" name="PeerJ">
        <title>Extensive microbial diversity within the chicken gut microbiome revealed by metagenomics and culture.</title>
        <authorList>
            <person name="Gilroy R."/>
            <person name="Ravi A."/>
            <person name="Getino M."/>
            <person name="Pursley I."/>
            <person name="Horton D.L."/>
            <person name="Alikhan N.F."/>
            <person name="Baker D."/>
            <person name="Gharbi K."/>
            <person name="Hall N."/>
            <person name="Watson M."/>
            <person name="Adriaenssens E.M."/>
            <person name="Foster-Nyarko E."/>
            <person name="Jarju S."/>
            <person name="Secka A."/>
            <person name="Antonio M."/>
            <person name="Oren A."/>
            <person name="Chaudhuri R.R."/>
            <person name="La Ragione R."/>
            <person name="Hildebrand F."/>
            <person name="Pallen M.J."/>
        </authorList>
    </citation>
    <scope>NUCLEOTIDE SEQUENCE</scope>
    <source>
        <strain evidence="2">CHK183-5548</strain>
    </source>
</reference>
<dbReference type="Pfam" id="PF02811">
    <property type="entry name" value="PHP"/>
    <property type="match status" value="1"/>
</dbReference>
<dbReference type="GO" id="GO:0008270">
    <property type="term" value="F:zinc ion binding"/>
    <property type="evidence" value="ECO:0007669"/>
    <property type="project" value="TreeGrafter"/>
</dbReference>
<name>A0A9D2T609_9FIRM</name>
<dbReference type="NCBIfam" id="NF006702">
    <property type="entry name" value="PRK09248.1"/>
    <property type="match status" value="1"/>
</dbReference>
<comment type="caution">
    <text evidence="2">The sequence shown here is derived from an EMBL/GenBank/DDBJ whole genome shotgun (WGS) entry which is preliminary data.</text>
</comment>
<sequence length="244" mass="27082">MNDIMDLHTHTTASGHAYSTLSEMIRAAADRKLALYGCSDHGPKMAGTTHPSYFINFRVIPRVRFGVHVLMGAELNIMDTDGRVDLPPSTLAKLDYTIASLHIPCFTPGTPEENTKAYLNAMKNPKVTIIGHPDDSRYPIDYETFAKAAKSWGKLVEVNSSSLAPGSARKGAAENYAVLLKYCRQYQVPVIIGSDAHFESDVGNHRFAWELLEREKFPAELIVNTSAEKLKPYIPVLSELFPEE</sequence>
<dbReference type="InterPro" id="IPR016195">
    <property type="entry name" value="Pol/histidinol_Pase-like"/>
</dbReference>
<dbReference type="GO" id="GO:0005829">
    <property type="term" value="C:cytosol"/>
    <property type="evidence" value="ECO:0007669"/>
    <property type="project" value="TreeGrafter"/>
</dbReference>
<evidence type="ECO:0000313" key="3">
    <source>
        <dbReference type="Proteomes" id="UP000823883"/>
    </source>
</evidence>
<dbReference type="InterPro" id="IPR004013">
    <property type="entry name" value="PHP_dom"/>
</dbReference>
<dbReference type="CDD" id="cd07437">
    <property type="entry name" value="PHP_HisPPase_Ycdx_like"/>
    <property type="match status" value="1"/>
</dbReference>
<dbReference type="SMART" id="SM00481">
    <property type="entry name" value="POLIIIAc"/>
    <property type="match status" value="1"/>
</dbReference>
<dbReference type="GO" id="GO:0042578">
    <property type="term" value="F:phosphoric ester hydrolase activity"/>
    <property type="evidence" value="ECO:0007669"/>
    <property type="project" value="TreeGrafter"/>
</dbReference>
<evidence type="ECO:0000313" key="2">
    <source>
        <dbReference type="EMBL" id="HJC48328.1"/>
    </source>
</evidence>